<comment type="caution">
    <text evidence="2">The sequence shown here is derived from an EMBL/GenBank/DDBJ whole genome shotgun (WGS) entry which is preliminary data.</text>
</comment>
<name>A0A7J6URJ1_THATH</name>
<evidence type="ECO:0000313" key="3">
    <source>
        <dbReference type="Proteomes" id="UP000554482"/>
    </source>
</evidence>
<feature type="region of interest" description="Disordered" evidence="1">
    <location>
        <begin position="130"/>
        <end position="152"/>
    </location>
</feature>
<proteinExistence type="predicted"/>
<reference evidence="2 3" key="1">
    <citation type="submission" date="2020-06" db="EMBL/GenBank/DDBJ databases">
        <title>Transcriptomic and genomic resources for Thalictrum thalictroides and T. hernandezii: Facilitating candidate gene discovery in an emerging model plant lineage.</title>
        <authorList>
            <person name="Arias T."/>
            <person name="Riano-Pachon D.M."/>
            <person name="Di Stilio V.S."/>
        </authorList>
    </citation>
    <scope>NUCLEOTIDE SEQUENCE [LARGE SCALE GENOMIC DNA]</scope>
    <source>
        <strain evidence="3">cv. WT478/WT964</strain>
        <tissue evidence="2">Leaves</tissue>
    </source>
</reference>
<dbReference type="AlphaFoldDB" id="A0A7J6URJ1"/>
<keyword evidence="3" id="KW-1185">Reference proteome</keyword>
<evidence type="ECO:0000256" key="1">
    <source>
        <dbReference type="SAM" id="MobiDB-lite"/>
    </source>
</evidence>
<dbReference type="Proteomes" id="UP000554482">
    <property type="component" value="Unassembled WGS sequence"/>
</dbReference>
<dbReference type="EMBL" id="JABWDY010044476">
    <property type="protein sequence ID" value="KAF5175109.1"/>
    <property type="molecule type" value="Genomic_DNA"/>
</dbReference>
<accession>A0A7J6URJ1</accession>
<feature type="compositionally biased region" description="Basic and acidic residues" evidence="1">
    <location>
        <begin position="133"/>
        <end position="143"/>
    </location>
</feature>
<organism evidence="2 3">
    <name type="scientific">Thalictrum thalictroides</name>
    <name type="common">Rue-anemone</name>
    <name type="synonym">Anemone thalictroides</name>
    <dbReference type="NCBI Taxonomy" id="46969"/>
    <lineage>
        <taxon>Eukaryota</taxon>
        <taxon>Viridiplantae</taxon>
        <taxon>Streptophyta</taxon>
        <taxon>Embryophyta</taxon>
        <taxon>Tracheophyta</taxon>
        <taxon>Spermatophyta</taxon>
        <taxon>Magnoliopsida</taxon>
        <taxon>Ranunculales</taxon>
        <taxon>Ranunculaceae</taxon>
        <taxon>Thalictroideae</taxon>
        <taxon>Thalictrum</taxon>
    </lineage>
</organism>
<protein>
    <submittedName>
        <fullName evidence="2">Uncharacterized protein</fullName>
    </submittedName>
</protein>
<evidence type="ECO:0000313" key="2">
    <source>
        <dbReference type="EMBL" id="KAF5175109.1"/>
    </source>
</evidence>
<gene>
    <name evidence="2" type="ORF">FRX31_035306</name>
</gene>
<sequence length="152" mass="17528">MDMPDDEVLKGYDIYFRYMRDRSPYRRCGEMEEIGTFVRVIHRSHNQADVPEPVSKPRISTSRAIGCSFGSEEVHRGRSQHKHTRGQDISWFFYRSPHRPHADESPVGLSPSQLNERLLQLNLRAETLGPRLEVQREGNRAEADGDTSSLFS</sequence>